<proteinExistence type="predicted"/>
<reference evidence="1" key="1">
    <citation type="submission" date="2021-01" db="EMBL/GenBank/DDBJ databases">
        <authorList>
            <person name="Corre E."/>
            <person name="Pelletier E."/>
            <person name="Niang G."/>
            <person name="Scheremetjew M."/>
            <person name="Finn R."/>
            <person name="Kale V."/>
            <person name="Holt S."/>
            <person name="Cochrane G."/>
            <person name="Meng A."/>
            <person name="Brown T."/>
            <person name="Cohen L."/>
        </authorList>
    </citation>
    <scope>NUCLEOTIDE SEQUENCE</scope>
    <source>
        <strain evidence="1">Isolate 1302-5</strain>
    </source>
</reference>
<evidence type="ECO:0008006" key="2">
    <source>
        <dbReference type="Google" id="ProtNLM"/>
    </source>
</evidence>
<evidence type="ECO:0000313" key="1">
    <source>
        <dbReference type="EMBL" id="CAE2290898.1"/>
    </source>
</evidence>
<gene>
    <name evidence="1" type="ORF">OAUR00152_LOCUS43117</name>
</gene>
<protein>
    <recommendedName>
        <fullName evidence="2">F-box domain-containing protein</fullName>
    </recommendedName>
</protein>
<accession>A0A7S4KCV6</accession>
<name>A0A7S4KCV6_9STRA</name>
<organism evidence="1">
    <name type="scientific">Odontella aurita</name>
    <dbReference type="NCBI Taxonomy" id="265563"/>
    <lineage>
        <taxon>Eukaryota</taxon>
        <taxon>Sar</taxon>
        <taxon>Stramenopiles</taxon>
        <taxon>Ochrophyta</taxon>
        <taxon>Bacillariophyta</taxon>
        <taxon>Mediophyceae</taxon>
        <taxon>Biddulphiophycidae</taxon>
        <taxon>Eupodiscales</taxon>
        <taxon>Odontellaceae</taxon>
        <taxon>Odontella</taxon>
    </lineage>
</organism>
<dbReference type="EMBL" id="HBKQ01063182">
    <property type="protein sequence ID" value="CAE2290898.1"/>
    <property type="molecule type" value="Transcribed_RNA"/>
</dbReference>
<dbReference type="AlphaFoldDB" id="A0A7S4KCV6"/>
<sequence length="109" mass="12294">MASDEAPPAVSPDPLLLLLPCDIILRHVFVLFLPDEIENILSVCRSFADLAPGMWKMKLEGITASAGLAEEVHAENRSAAQWKRSYRTEYYKVRRAEQIGALDRNGYFE</sequence>